<dbReference type="PANTHER" id="PTHR32235:SF1">
    <property type="entry name" value="NON-HOMOLOGOUS END-JOINING FACTOR 1"/>
    <property type="match status" value="1"/>
</dbReference>
<comment type="caution">
    <text evidence="11">The sequence shown here is derived from an EMBL/GenBank/DDBJ whole genome shotgun (WGS) entry which is preliminary data.</text>
</comment>
<name>A0ABR4J2B3_9EURO</name>
<feature type="compositionally biased region" description="Basic and acidic residues" evidence="8">
    <location>
        <begin position="307"/>
        <end position="318"/>
    </location>
</feature>
<dbReference type="EMBL" id="JBFXLU010000245">
    <property type="protein sequence ID" value="KAL2833203.1"/>
    <property type="molecule type" value="Genomic_DNA"/>
</dbReference>
<evidence type="ECO:0000259" key="9">
    <source>
        <dbReference type="Pfam" id="PF09302"/>
    </source>
</evidence>
<evidence type="ECO:0000256" key="7">
    <source>
        <dbReference type="ARBA" id="ARBA00044529"/>
    </source>
</evidence>
<gene>
    <name evidence="11" type="ORF">BJY01DRAFT_225272</name>
</gene>
<dbReference type="CDD" id="cd22285">
    <property type="entry name" value="HD_XLF_N"/>
    <property type="match status" value="1"/>
</dbReference>
<dbReference type="Pfam" id="PF21928">
    <property type="entry name" value="XLF_CC"/>
    <property type="match status" value="1"/>
</dbReference>
<organism evidence="11 12">
    <name type="scientific">Aspergillus pseudoustus</name>
    <dbReference type="NCBI Taxonomy" id="1810923"/>
    <lineage>
        <taxon>Eukaryota</taxon>
        <taxon>Fungi</taxon>
        <taxon>Dikarya</taxon>
        <taxon>Ascomycota</taxon>
        <taxon>Pezizomycotina</taxon>
        <taxon>Eurotiomycetes</taxon>
        <taxon>Eurotiomycetidae</taxon>
        <taxon>Eurotiales</taxon>
        <taxon>Aspergillaceae</taxon>
        <taxon>Aspergillus</taxon>
        <taxon>Aspergillus subgen. Nidulantes</taxon>
    </lineage>
</organism>
<dbReference type="Gene3D" id="2.170.210.10">
    <property type="entry name" value="DNA double-strand break repair and VJ recombination XRCC4, N-terminal"/>
    <property type="match status" value="1"/>
</dbReference>
<evidence type="ECO:0000256" key="1">
    <source>
        <dbReference type="ARBA" id="ARBA00004123"/>
    </source>
</evidence>
<dbReference type="InterPro" id="IPR038051">
    <property type="entry name" value="XRCC4-like_N_sf"/>
</dbReference>
<keyword evidence="12" id="KW-1185">Reference proteome</keyword>
<keyword evidence="3" id="KW-0238">DNA-binding</keyword>
<dbReference type="PANTHER" id="PTHR32235">
    <property type="entry name" value="NON-HOMOLOGOUS END-JOINING FACTOR 1"/>
    <property type="match status" value="1"/>
</dbReference>
<comment type="similarity">
    <text evidence="6">Belongs to the XRCC4-XLF family. XLF subfamily.</text>
</comment>
<dbReference type="InterPro" id="IPR052287">
    <property type="entry name" value="NHEJ_factor"/>
</dbReference>
<evidence type="ECO:0000256" key="2">
    <source>
        <dbReference type="ARBA" id="ARBA00022763"/>
    </source>
</evidence>
<dbReference type="InterPro" id="IPR053829">
    <property type="entry name" value="XLF-like_CC"/>
</dbReference>
<evidence type="ECO:0000256" key="5">
    <source>
        <dbReference type="ARBA" id="ARBA00023242"/>
    </source>
</evidence>
<evidence type="ECO:0000259" key="10">
    <source>
        <dbReference type="Pfam" id="PF21928"/>
    </source>
</evidence>
<sequence>MTIMTVKWQRLRLSNQGDAPPLLFKFSYNTATGYELYMTDLNYMWSERLDRKAILKRADDEDTTIDPSEDSEQFNVLLQKIGEGLQNTSESSSVLTPQKLPVGTRTPSTTPGVEYFQLTVASELPAPLRPLVWRLQLSRDPQSSTTNHLLLPLIRAEGDREARQQSLIEELNKKDWILAKLFDKIEAMEIDLSTIFPGTSGLKSAGRKGPTLAQAAKYIRGLAPFDEEIWLKEVSKSSTDSGLAANIITAILGNQGSGQAVSLQPPRDGWWDDLTDKPTIIPTPHNGNKKSRETEPPVDAGDEEFERQETPPRLKKPAETATNADQEDTDEETQSEDEDIHLQKRGKGKQTTLEHRKPPATHPKVAPVGKAKGLGTIGGKKQAKTETKPAVNDDDDKTTDGEPQTSPTRPPVKKNDPPKAAPKVSRGLGVIGGKKKKNEPTPAAESEPKLQLEPEQGSQSPEPSAQTQSEPKKKKPLGKLGVIGGAKAKGKPAPSAETRESVSPEPSRKVEGEYEESKEGLRQAKKETPAPEEPRREETEQERADRKRQELKRQLEAKSKAPVKKKRRF</sequence>
<keyword evidence="5" id="KW-0539">Nucleus</keyword>
<dbReference type="InterPro" id="IPR015381">
    <property type="entry name" value="XLF-like_N"/>
</dbReference>
<proteinExistence type="inferred from homology"/>
<evidence type="ECO:0000256" key="6">
    <source>
        <dbReference type="ARBA" id="ARBA00025747"/>
    </source>
</evidence>
<evidence type="ECO:0000256" key="3">
    <source>
        <dbReference type="ARBA" id="ARBA00023125"/>
    </source>
</evidence>
<feature type="region of interest" description="Disordered" evidence="8">
    <location>
        <begin position="257"/>
        <end position="569"/>
    </location>
</feature>
<comment type="subcellular location">
    <subcellularLocation>
        <location evidence="1">Nucleus</location>
    </subcellularLocation>
</comment>
<evidence type="ECO:0000256" key="4">
    <source>
        <dbReference type="ARBA" id="ARBA00023204"/>
    </source>
</evidence>
<accession>A0ABR4J2B3</accession>
<keyword evidence="2" id="KW-0227">DNA damage</keyword>
<feature type="compositionally biased region" description="Basic and acidic residues" evidence="8">
    <location>
        <begin position="497"/>
        <end position="559"/>
    </location>
</feature>
<reference evidence="11 12" key="1">
    <citation type="submission" date="2024-07" db="EMBL/GenBank/DDBJ databases">
        <title>Section-level genome sequencing and comparative genomics of Aspergillus sections Usti and Cavernicolus.</title>
        <authorList>
            <consortium name="Lawrence Berkeley National Laboratory"/>
            <person name="Nybo J.L."/>
            <person name="Vesth T.C."/>
            <person name="Theobald S."/>
            <person name="Frisvad J.C."/>
            <person name="Larsen T.O."/>
            <person name="Kjaerboelling I."/>
            <person name="Rothschild-Mancinelli K."/>
            <person name="Lyhne E.K."/>
            <person name="Kogle M.E."/>
            <person name="Barry K."/>
            <person name="Clum A."/>
            <person name="Na H."/>
            <person name="Ledsgaard L."/>
            <person name="Lin J."/>
            <person name="Lipzen A."/>
            <person name="Kuo A."/>
            <person name="Riley R."/>
            <person name="Mondo S."/>
            <person name="Labutti K."/>
            <person name="Haridas S."/>
            <person name="Pangalinan J."/>
            <person name="Salamov A.A."/>
            <person name="Simmons B.A."/>
            <person name="Magnuson J.K."/>
            <person name="Chen J."/>
            <person name="Drula E."/>
            <person name="Henrissat B."/>
            <person name="Wiebenga A."/>
            <person name="Lubbers R.J."/>
            <person name="Gomes A.C."/>
            <person name="Makela M.R."/>
            <person name="Stajich J."/>
            <person name="Grigoriev I.V."/>
            <person name="Mortensen U.H."/>
            <person name="De Vries R.P."/>
            <person name="Baker S.E."/>
            <person name="Andersen M.R."/>
        </authorList>
    </citation>
    <scope>NUCLEOTIDE SEQUENCE [LARGE SCALE GENOMIC DNA]</scope>
    <source>
        <strain evidence="11 12">CBS 123904</strain>
    </source>
</reference>
<evidence type="ECO:0000313" key="12">
    <source>
        <dbReference type="Proteomes" id="UP001610446"/>
    </source>
</evidence>
<dbReference type="Proteomes" id="UP001610446">
    <property type="component" value="Unassembled WGS sequence"/>
</dbReference>
<feature type="domain" description="XLF-like N-terminal" evidence="9">
    <location>
        <begin position="7"/>
        <end position="138"/>
    </location>
</feature>
<evidence type="ECO:0000256" key="8">
    <source>
        <dbReference type="SAM" id="MobiDB-lite"/>
    </source>
</evidence>
<feature type="domain" description="XLF-like coiled-coil region" evidence="10">
    <location>
        <begin position="141"/>
        <end position="193"/>
    </location>
</feature>
<protein>
    <recommendedName>
        <fullName evidence="7">Non-homologous end-joining factor 1</fullName>
    </recommendedName>
</protein>
<keyword evidence="4" id="KW-0234">DNA repair</keyword>
<feature type="compositionally biased region" description="Acidic residues" evidence="8">
    <location>
        <begin position="325"/>
        <end position="339"/>
    </location>
</feature>
<dbReference type="Pfam" id="PF09302">
    <property type="entry name" value="XLF"/>
    <property type="match status" value="1"/>
</dbReference>
<evidence type="ECO:0000313" key="11">
    <source>
        <dbReference type="EMBL" id="KAL2833203.1"/>
    </source>
</evidence>
<feature type="region of interest" description="Disordered" evidence="8">
    <location>
        <begin position="88"/>
        <end position="107"/>
    </location>
</feature>
<feature type="compositionally biased region" description="Polar residues" evidence="8">
    <location>
        <begin position="456"/>
        <end position="469"/>
    </location>
</feature>